<dbReference type="NCBIfam" id="NF011591">
    <property type="entry name" value="PRK15016.1"/>
    <property type="match status" value="1"/>
</dbReference>
<sequence>MDTLLAEEPQKKQLTPCADSFFFMSPYRSFSTQGCFTRLDCPAEDGANVQGNLQTQLQDAFARAGKQGIEKPIVVGAIPFDTQQPSALFIPQNWQAFSRPQRQQEAQQSKTVIQPGIVTRKAIPEQDKFMEMVAHAAAATRQPGIDKVVLSRLIDIENAAPIDIAALLNRLIAQNPASFNFHVPLPDGGSLLGASPELLLRKDGETFSSLPLAGSARRDKADARRDKAVGEALMNSAKDRHEHGLVTSAMQNVLQPRSRYLALPDVPELITTPTLWHLATPIDGETKDPRDNALSLACLLHPTPALSGFPHDVAQRLIAELEPFDRQLFGGIVGWCDAEGNGEWVVTIRCARVANKQVRLFAGAGIVPASSPESEWRETGVKLSTMLNVFGLN</sequence>
<dbReference type="Pfam" id="PF00425">
    <property type="entry name" value="Chorismate_bind"/>
    <property type="match status" value="1"/>
</dbReference>
<comment type="caution">
    <text evidence="7">The sequence shown here is derived from an EMBL/GenBank/DDBJ whole genome shotgun (WGS) entry which is preliminary data.</text>
</comment>
<evidence type="ECO:0000256" key="4">
    <source>
        <dbReference type="ARBA" id="ARBA00023235"/>
    </source>
</evidence>
<keyword evidence="8" id="KW-1185">Reference proteome</keyword>
<evidence type="ECO:0000259" key="6">
    <source>
        <dbReference type="Pfam" id="PF00425"/>
    </source>
</evidence>
<dbReference type="RefSeq" id="WP_167609465.1">
    <property type="nucleotide sequence ID" value="NZ_SOYS01000002.1"/>
</dbReference>
<evidence type="ECO:0000256" key="2">
    <source>
        <dbReference type="ARBA" id="ARBA00005297"/>
    </source>
</evidence>
<protein>
    <recommendedName>
        <fullName evidence="3">isochorismate synthase</fullName>
        <ecNumber evidence="3">5.4.4.2</ecNumber>
    </recommendedName>
    <alternativeName>
        <fullName evidence="5">Isochorismate mutase</fullName>
    </alternativeName>
</protein>
<dbReference type="InterPro" id="IPR015890">
    <property type="entry name" value="Chorismate_C"/>
</dbReference>
<evidence type="ECO:0000256" key="3">
    <source>
        <dbReference type="ARBA" id="ARBA00012824"/>
    </source>
</evidence>
<feature type="domain" description="Chorismate-utilising enzyme C-terminal" evidence="6">
    <location>
        <begin position="126"/>
        <end position="382"/>
    </location>
</feature>
<evidence type="ECO:0000313" key="7">
    <source>
        <dbReference type="EMBL" id="NIY47497.1"/>
    </source>
</evidence>
<proteinExistence type="inferred from homology"/>
<dbReference type="Gene3D" id="3.60.120.10">
    <property type="entry name" value="Anthranilate synthase"/>
    <property type="match status" value="1"/>
</dbReference>
<organism evidence="7 8">
    <name type="scientific">Cedecea colo</name>
    <dbReference type="NCBI Taxonomy" id="2552946"/>
    <lineage>
        <taxon>Bacteria</taxon>
        <taxon>Pseudomonadati</taxon>
        <taxon>Pseudomonadota</taxon>
        <taxon>Gammaproteobacteria</taxon>
        <taxon>Enterobacterales</taxon>
        <taxon>Enterobacteriaceae</taxon>
        <taxon>Cedecea</taxon>
    </lineage>
</organism>
<comment type="similarity">
    <text evidence="2">Belongs to the isochorismate synthase family.</text>
</comment>
<dbReference type="Proteomes" id="UP000697927">
    <property type="component" value="Unassembled WGS sequence"/>
</dbReference>
<dbReference type="EMBL" id="SOYS01000002">
    <property type="protein sequence ID" value="NIY47497.1"/>
    <property type="molecule type" value="Genomic_DNA"/>
</dbReference>
<reference evidence="7 8" key="1">
    <citation type="journal article" date="2020" name="Microorganisms">
        <title>Polyphasic Characterisation of Cedecea colo sp. nov., a New Enteric Bacterium Isolated from the Koala Hindgut.</title>
        <authorList>
            <person name="Boath J.M."/>
            <person name="Dakhal S."/>
            <person name="Van T.T.H."/>
            <person name="Moore R.J."/>
            <person name="Dekiwadia C."/>
            <person name="Macreadie I.G."/>
        </authorList>
    </citation>
    <scope>NUCLEOTIDE SEQUENCE [LARGE SCALE GENOMIC DNA]</scope>
    <source>
        <strain evidence="7 8">ZA</strain>
    </source>
</reference>
<gene>
    <name evidence="7" type="primary">entC</name>
    <name evidence="7" type="ORF">E2L00_08130</name>
</gene>
<evidence type="ECO:0000256" key="5">
    <source>
        <dbReference type="ARBA" id="ARBA00041564"/>
    </source>
</evidence>
<evidence type="ECO:0000256" key="1">
    <source>
        <dbReference type="ARBA" id="ARBA00000799"/>
    </source>
</evidence>
<dbReference type="SUPFAM" id="SSF56322">
    <property type="entry name" value="ADC synthase"/>
    <property type="match status" value="1"/>
</dbReference>
<name>A0ABX0VMR5_9ENTR</name>
<dbReference type="InterPro" id="IPR004561">
    <property type="entry name" value="IsoChor_synthase"/>
</dbReference>
<keyword evidence="4 7" id="KW-0413">Isomerase</keyword>
<dbReference type="GO" id="GO:0008909">
    <property type="term" value="F:isochorismate synthase activity"/>
    <property type="evidence" value="ECO:0007669"/>
    <property type="project" value="UniProtKB-EC"/>
</dbReference>
<dbReference type="PANTHER" id="PTHR42839:SF2">
    <property type="entry name" value="ISOCHORISMATE SYNTHASE ENTC"/>
    <property type="match status" value="1"/>
</dbReference>
<dbReference type="EC" id="5.4.4.2" evidence="3"/>
<evidence type="ECO:0000313" key="8">
    <source>
        <dbReference type="Proteomes" id="UP000697927"/>
    </source>
</evidence>
<dbReference type="PANTHER" id="PTHR42839">
    <property type="entry name" value="ISOCHORISMATE SYNTHASE ENTC"/>
    <property type="match status" value="1"/>
</dbReference>
<dbReference type="NCBIfam" id="TIGR00543">
    <property type="entry name" value="isochor_syn"/>
    <property type="match status" value="1"/>
</dbReference>
<dbReference type="InterPro" id="IPR005801">
    <property type="entry name" value="ADC_synthase"/>
</dbReference>
<comment type="catalytic activity">
    <reaction evidence="1">
        <text>chorismate = isochorismate</text>
        <dbReference type="Rhea" id="RHEA:18985"/>
        <dbReference type="ChEBI" id="CHEBI:29748"/>
        <dbReference type="ChEBI" id="CHEBI:29780"/>
        <dbReference type="EC" id="5.4.4.2"/>
    </reaction>
</comment>
<accession>A0ABX0VMR5</accession>